<comment type="similarity">
    <text evidence="3">Belongs to the bacterial ribosomal protein bS16 family.</text>
</comment>
<dbReference type="STRING" id="857293.CAAU_0186"/>
<evidence type="ECO:0000313" key="5">
    <source>
        <dbReference type="Proteomes" id="UP000007652"/>
    </source>
</evidence>
<name>G0V3Z5_9CLOT</name>
<dbReference type="FunFam" id="3.30.1320.10:FF:000002">
    <property type="entry name" value="30S ribosomal protein S16"/>
    <property type="match status" value="1"/>
</dbReference>
<dbReference type="RefSeq" id="WP_008907558.1">
    <property type="nucleotide sequence ID" value="NZ_CAKP01000006.1"/>
</dbReference>
<dbReference type="EMBL" id="CAKP01000006">
    <property type="protein sequence ID" value="CCC57835.1"/>
    <property type="molecule type" value="Genomic_DNA"/>
</dbReference>
<dbReference type="AlphaFoldDB" id="G0V3Z5"/>
<dbReference type="Pfam" id="PF00886">
    <property type="entry name" value="Ribosomal_S16"/>
    <property type="match status" value="1"/>
</dbReference>
<dbReference type="PANTHER" id="PTHR12919">
    <property type="entry name" value="30S RIBOSOMAL PROTEIN S16"/>
    <property type="match status" value="1"/>
</dbReference>
<dbReference type="InterPro" id="IPR023803">
    <property type="entry name" value="Ribosomal_bS16_dom_sf"/>
</dbReference>
<comment type="caution">
    <text evidence="4">The sequence shown here is derived from an EMBL/GenBank/DDBJ whole genome shotgun (WGS) entry which is preliminary data.</text>
</comment>
<evidence type="ECO:0000256" key="2">
    <source>
        <dbReference type="ARBA" id="ARBA00023274"/>
    </source>
</evidence>
<dbReference type="GO" id="GO:0003735">
    <property type="term" value="F:structural constituent of ribosome"/>
    <property type="evidence" value="ECO:0007669"/>
    <property type="project" value="InterPro"/>
</dbReference>
<keyword evidence="1 3" id="KW-0689">Ribosomal protein</keyword>
<protein>
    <recommendedName>
        <fullName evidence="3">Small ribosomal subunit protein bS16</fullName>
    </recommendedName>
</protein>
<dbReference type="NCBIfam" id="TIGR00002">
    <property type="entry name" value="S16"/>
    <property type="match status" value="1"/>
</dbReference>
<organism evidence="4 5">
    <name type="scientific">Caloramator australicus RC3</name>
    <dbReference type="NCBI Taxonomy" id="857293"/>
    <lineage>
        <taxon>Bacteria</taxon>
        <taxon>Bacillati</taxon>
        <taxon>Bacillota</taxon>
        <taxon>Clostridia</taxon>
        <taxon>Eubacteriales</taxon>
        <taxon>Clostridiaceae</taxon>
        <taxon>Caloramator</taxon>
    </lineage>
</organism>
<dbReference type="InterPro" id="IPR000307">
    <property type="entry name" value="Ribosomal_bS16"/>
</dbReference>
<dbReference type="Gene3D" id="3.30.1320.10">
    <property type="match status" value="1"/>
</dbReference>
<dbReference type="OrthoDB" id="9807878at2"/>
<proteinExistence type="inferred from homology"/>
<dbReference type="HAMAP" id="MF_00385">
    <property type="entry name" value="Ribosomal_bS16"/>
    <property type="match status" value="1"/>
</dbReference>
<sequence length="80" mass="9038">MAVKMRLRRMGAKKAPFYRIVVADSRSPRDGRFIEEIGYYNPTTEPADIKIDAEKAKKWLSNGAQPTDTVRSLLKKAGII</sequence>
<dbReference type="eggNOG" id="COG0228">
    <property type="taxonomic scope" value="Bacteria"/>
</dbReference>
<dbReference type="Proteomes" id="UP000007652">
    <property type="component" value="Unassembled WGS sequence"/>
</dbReference>
<accession>G0V3Z5</accession>
<dbReference type="PANTHER" id="PTHR12919:SF20">
    <property type="entry name" value="SMALL RIBOSOMAL SUBUNIT PROTEIN BS16M"/>
    <property type="match status" value="1"/>
</dbReference>
<evidence type="ECO:0000313" key="4">
    <source>
        <dbReference type="EMBL" id="CCC57835.1"/>
    </source>
</evidence>
<evidence type="ECO:0000256" key="3">
    <source>
        <dbReference type="HAMAP-Rule" id="MF_00385"/>
    </source>
</evidence>
<dbReference type="GO" id="GO:0005737">
    <property type="term" value="C:cytoplasm"/>
    <property type="evidence" value="ECO:0007669"/>
    <property type="project" value="UniProtKB-ARBA"/>
</dbReference>
<keyword evidence="5" id="KW-1185">Reference proteome</keyword>
<evidence type="ECO:0000256" key="1">
    <source>
        <dbReference type="ARBA" id="ARBA00022980"/>
    </source>
</evidence>
<dbReference type="SUPFAM" id="SSF54565">
    <property type="entry name" value="Ribosomal protein S16"/>
    <property type="match status" value="1"/>
</dbReference>
<dbReference type="GO" id="GO:0006412">
    <property type="term" value="P:translation"/>
    <property type="evidence" value="ECO:0007669"/>
    <property type="project" value="UniProtKB-UniRule"/>
</dbReference>
<reference evidence="4 5" key="1">
    <citation type="journal article" date="2011" name="J. Bacteriol.">
        <title>Draft genome sequence of Caloramator australicus strain RC3T, a thermoanaerobe from the Great Artesian Basin of Australia.</title>
        <authorList>
            <person name="Ogg C.D."/>
            <person name="Patel B.K.C."/>
        </authorList>
    </citation>
    <scope>NUCLEOTIDE SEQUENCE [LARGE SCALE GENOMIC DNA]</scope>
    <source>
        <strain evidence="4 5">RC3</strain>
    </source>
</reference>
<dbReference type="GO" id="GO:0015935">
    <property type="term" value="C:small ribosomal subunit"/>
    <property type="evidence" value="ECO:0007669"/>
    <property type="project" value="TreeGrafter"/>
</dbReference>
<keyword evidence="2 3" id="KW-0687">Ribonucleoprotein</keyword>
<gene>
    <name evidence="3" type="primary">rpsP</name>
    <name evidence="4" type="ORF">CAAU_0186</name>
</gene>